<sequence>MAFMLRTAVFLFDGCGWARGYLKTSGEDWCRAKERFSGSLKKGRRLPKGYLKNKKLQRSENLKAKSAIRKHLPNMPKTFQVAL</sequence>
<gene>
    <name evidence="1" type="ORF">A7Q00_11550</name>
</gene>
<dbReference type="EMBL" id="LXSQ01000028">
    <property type="protein sequence ID" value="OAM37551.1"/>
    <property type="molecule type" value="Genomic_DNA"/>
</dbReference>
<proteinExistence type="predicted"/>
<comment type="caution">
    <text evidence="1">The sequence shown here is derived from an EMBL/GenBank/DDBJ whole genome shotgun (WGS) entry which is preliminary data.</text>
</comment>
<name>A0A1B6VVL7_9NEIS</name>
<accession>A0A1B6VVL7</accession>
<dbReference type="AlphaFoldDB" id="A0A1B6VVL7"/>
<keyword evidence="2" id="KW-1185">Reference proteome</keyword>
<evidence type="ECO:0000313" key="2">
    <source>
        <dbReference type="Proteomes" id="UP000077726"/>
    </source>
</evidence>
<dbReference type="Proteomes" id="UP000077726">
    <property type="component" value="Unassembled WGS sequence"/>
</dbReference>
<reference evidence="2" key="1">
    <citation type="submission" date="2016-05" db="EMBL/GenBank/DDBJ databases">
        <title>Draft genome of Corynebacterium afermentans subsp. afermentans LCDC 88199T.</title>
        <authorList>
            <person name="Bernier A.-M."/>
            <person name="Bernard K."/>
        </authorList>
    </citation>
    <scope>NUCLEOTIDE SEQUENCE [LARGE SCALE GENOMIC DNA]</scope>
    <source>
        <strain evidence="2">NML130454</strain>
    </source>
</reference>
<protein>
    <submittedName>
        <fullName evidence="1">Uncharacterized protein</fullName>
    </submittedName>
</protein>
<evidence type="ECO:0000313" key="1">
    <source>
        <dbReference type="EMBL" id="OAM37551.1"/>
    </source>
</evidence>
<organism evidence="1 2">
    <name type="scientific">Eikenella halliae</name>
    <dbReference type="NCBI Taxonomy" id="1795832"/>
    <lineage>
        <taxon>Bacteria</taxon>
        <taxon>Pseudomonadati</taxon>
        <taxon>Pseudomonadota</taxon>
        <taxon>Betaproteobacteria</taxon>
        <taxon>Neisseriales</taxon>
        <taxon>Neisseriaceae</taxon>
        <taxon>Eikenella</taxon>
    </lineage>
</organism>